<evidence type="ECO:0000256" key="7">
    <source>
        <dbReference type="ARBA" id="ARBA00023242"/>
    </source>
</evidence>
<evidence type="ECO:0000259" key="8">
    <source>
        <dbReference type="Pfam" id="PF13359"/>
    </source>
</evidence>
<gene>
    <name evidence="9" type="ORF">Scaly_2184400</name>
</gene>
<dbReference type="GO" id="GO:0004518">
    <property type="term" value="F:nuclease activity"/>
    <property type="evidence" value="ECO:0007669"/>
    <property type="project" value="UniProtKB-KW"/>
</dbReference>
<evidence type="ECO:0000256" key="4">
    <source>
        <dbReference type="ARBA" id="ARBA00022722"/>
    </source>
</evidence>
<dbReference type="AlphaFoldDB" id="A0AAW2MQ05"/>
<evidence type="ECO:0000256" key="5">
    <source>
        <dbReference type="ARBA" id="ARBA00022723"/>
    </source>
</evidence>
<comment type="caution">
    <text evidence="9">The sequence shown here is derived from an EMBL/GenBank/DDBJ whole genome shotgun (WGS) entry which is preliminary data.</text>
</comment>
<evidence type="ECO:0000256" key="6">
    <source>
        <dbReference type="ARBA" id="ARBA00022801"/>
    </source>
</evidence>
<comment type="subcellular location">
    <subcellularLocation>
        <location evidence="2">Nucleus</location>
    </subcellularLocation>
</comment>
<dbReference type="GO" id="GO:0046872">
    <property type="term" value="F:metal ion binding"/>
    <property type="evidence" value="ECO:0007669"/>
    <property type="project" value="UniProtKB-KW"/>
</dbReference>
<reference evidence="9" key="1">
    <citation type="submission" date="2020-06" db="EMBL/GenBank/DDBJ databases">
        <authorList>
            <person name="Li T."/>
            <person name="Hu X."/>
            <person name="Zhang T."/>
            <person name="Song X."/>
            <person name="Zhang H."/>
            <person name="Dai N."/>
            <person name="Sheng W."/>
            <person name="Hou X."/>
            <person name="Wei L."/>
        </authorList>
    </citation>
    <scope>NUCLEOTIDE SEQUENCE</scope>
    <source>
        <strain evidence="9">KEN8</strain>
        <tissue evidence="9">Leaf</tissue>
    </source>
</reference>
<feature type="domain" description="DDE Tnp4" evidence="8">
    <location>
        <begin position="2"/>
        <end position="96"/>
    </location>
</feature>
<evidence type="ECO:0000256" key="2">
    <source>
        <dbReference type="ARBA" id="ARBA00004123"/>
    </source>
</evidence>
<organism evidence="9">
    <name type="scientific">Sesamum calycinum</name>
    <dbReference type="NCBI Taxonomy" id="2727403"/>
    <lineage>
        <taxon>Eukaryota</taxon>
        <taxon>Viridiplantae</taxon>
        <taxon>Streptophyta</taxon>
        <taxon>Embryophyta</taxon>
        <taxon>Tracheophyta</taxon>
        <taxon>Spermatophyta</taxon>
        <taxon>Magnoliopsida</taxon>
        <taxon>eudicotyledons</taxon>
        <taxon>Gunneridae</taxon>
        <taxon>Pentapetalae</taxon>
        <taxon>asterids</taxon>
        <taxon>lamiids</taxon>
        <taxon>Lamiales</taxon>
        <taxon>Pedaliaceae</taxon>
        <taxon>Sesamum</taxon>
    </lineage>
</organism>
<comment type="similarity">
    <text evidence="3">Belongs to the HARBI1 family.</text>
</comment>
<accession>A0AAW2MQ05</accession>
<keyword evidence="5" id="KW-0479">Metal-binding</keyword>
<keyword evidence="6" id="KW-0378">Hydrolase</keyword>
<evidence type="ECO:0000313" key="9">
    <source>
        <dbReference type="EMBL" id="KAL0332829.1"/>
    </source>
</evidence>
<evidence type="ECO:0000256" key="1">
    <source>
        <dbReference type="ARBA" id="ARBA00001968"/>
    </source>
</evidence>
<dbReference type="GO" id="GO:0005634">
    <property type="term" value="C:nucleus"/>
    <property type="evidence" value="ECO:0007669"/>
    <property type="project" value="UniProtKB-SubCell"/>
</dbReference>
<dbReference type="EMBL" id="JACGWM010000013">
    <property type="protein sequence ID" value="KAL0332829.1"/>
    <property type="molecule type" value="Genomic_DNA"/>
</dbReference>
<comment type="cofactor">
    <cofactor evidence="1">
        <name>a divalent metal cation</name>
        <dbReference type="ChEBI" id="CHEBI:60240"/>
    </cofactor>
</comment>
<dbReference type="PANTHER" id="PTHR22930">
    <property type="match status" value="1"/>
</dbReference>
<dbReference type="GO" id="GO:0016787">
    <property type="term" value="F:hydrolase activity"/>
    <property type="evidence" value="ECO:0007669"/>
    <property type="project" value="UniProtKB-KW"/>
</dbReference>
<dbReference type="PANTHER" id="PTHR22930:SF281">
    <property type="entry name" value="NUCLEASE"/>
    <property type="match status" value="1"/>
</dbReference>
<dbReference type="InterPro" id="IPR045249">
    <property type="entry name" value="HARBI1-like"/>
</dbReference>
<keyword evidence="4" id="KW-0540">Nuclease</keyword>
<dbReference type="InterPro" id="IPR027806">
    <property type="entry name" value="HARBI1_dom"/>
</dbReference>
<protein>
    <recommendedName>
        <fullName evidence="8">DDE Tnp4 domain-containing protein</fullName>
    </recommendedName>
</protein>
<sequence>MQFIYVLTGWEGSAVDSHVLRDVVHREGGLRVPAGNYYLCDNGYANAEGFLTPYRGVCYHLREWDRGLGGPQNREELFNLKHSSACNVIDRTFGCLTFIGYFTQPVILPA</sequence>
<dbReference type="Pfam" id="PF13359">
    <property type="entry name" value="DDE_Tnp_4"/>
    <property type="match status" value="1"/>
</dbReference>
<keyword evidence="7" id="KW-0539">Nucleus</keyword>
<name>A0AAW2MQ05_9LAMI</name>
<reference evidence="9" key="2">
    <citation type="journal article" date="2024" name="Plant">
        <title>Genomic evolution and insights into agronomic trait innovations of Sesamum species.</title>
        <authorList>
            <person name="Miao H."/>
            <person name="Wang L."/>
            <person name="Qu L."/>
            <person name="Liu H."/>
            <person name="Sun Y."/>
            <person name="Le M."/>
            <person name="Wang Q."/>
            <person name="Wei S."/>
            <person name="Zheng Y."/>
            <person name="Lin W."/>
            <person name="Duan Y."/>
            <person name="Cao H."/>
            <person name="Xiong S."/>
            <person name="Wang X."/>
            <person name="Wei L."/>
            <person name="Li C."/>
            <person name="Ma Q."/>
            <person name="Ju M."/>
            <person name="Zhao R."/>
            <person name="Li G."/>
            <person name="Mu C."/>
            <person name="Tian Q."/>
            <person name="Mei H."/>
            <person name="Zhang T."/>
            <person name="Gao T."/>
            <person name="Zhang H."/>
        </authorList>
    </citation>
    <scope>NUCLEOTIDE SEQUENCE</scope>
    <source>
        <strain evidence="9">KEN8</strain>
    </source>
</reference>
<proteinExistence type="inferred from homology"/>
<evidence type="ECO:0000256" key="3">
    <source>
        <dbReference type="ARBA" id="ARBA00006958"/>
    </source>
</evidence>